<evidence type="ECO:0000256" key="1">
    <source>
        <dbReference type="SAM" id="Phobius"/>
    </source>
</evidence>
<name>A0A0R3QZ41_9BILA</name>
<evidence type="ECO:0000313" key="2">
    <source>
        <dbReference type="EMBL" id="VDO37621.1"/>
    </source>
</evidence>
<proteinExistence type="predicted"/>
<organism evidence="4">
    <name type="scientific">Brugia timori</name>
    <dbReference type="NCBI Taxonomy" id="42155"/>
    <lineage>
        <taxon>Eukaryota</taxon>
        <taxon>Metazoa</taxon>
        <taxon>Ecdysozoa</taxon>
        <taxon>Nematoda</taxon>
        <taxon>Chromadorea</taxon>
        <taxon>Rhabditida</taxon>
        <taxon>Spirurina</taxon>
        <taxon>Spiruromorpha</taxon>
        <taxon>Filarioidea</taxon>
        <taxon>Onchocercidae</taxon>
        <taxon>Brugia</taxon>
    </lineage>
</organism>
<gene>
    <name evidence="2" type="ORF">BTMF_LOCUS11027</name>
</gene>
<sequence length="48" mass="5639">MNAGRYLFRMVSLIGRQGLYLLSRRMLFNSMGMLSFSFIFSSLDIRIK</sequence>
<keyword evidence="1" id="KW-1133">Transmembrane helix</keyword>
<dbReference type="Proteomes" id="UP000280834">
    <property type="component" value="Unassembled WGS sequence"/>
</dbReference>
<keyword evidence="1" id="KW-0812">Transmembrane</keyword>
<reference evidence="2 3" key="2">
    <citation type="submission" date="2018-11" db="EMBL/GenBank/DDBJ databases">
        <authorList>
            <consortium name="Pathogen Informatics"/>
        </authorList>
    </citation>
    <scope>NUCLEOTIDE SEQUENCE [LARGE SCALE GENOMIC DNA]</scope>
</reference>
<dbReference type="EMBL" id="UZAG01017991">
    <property type="protein sequence ID" value="VDO37621.1"/>
    <property type="molecule type" value="Genomic_DNA"/>
</dbReference>
<dbReference type="AlphaFoldDB" id="A0A0R3QZ41"/>
<protein>
    <submittedName>
        <fullName evidence="4">ABC transporter permease</fullName>
    </submittedName>
</protein>
<feature type="transmembrane region" description="Helical" evidence="1">
    <location>
        <begin position="26"/>
        <end position="45"/>
    </location>
</feature>
<keyword evidence="3" id="KW-1185">Reference proteome</keyword>
<evidence type="ECO:0000313" key="3">
    <source>
        <dbReference type="Proteomes" id="UP000280834"/>
    </source>
</evidence>
<keyword evidence="1" id="KW-0472">Membrane</keyword>
<reference evidence="4" key="1">
    <citation type="submission" date="2017-02" db="UniProtKB">
        <authorList>
            <consortium name="WormBaseParasite"/>
        </authorList>
    </citation>
    <scope>IDENTIFICATION</scope>
</reference>
<accession>A0A0R3QZ41</accession>
<dbReference type="WBParaSite" id="BTMF_0001301501-mRNA-1">
    <property type="protein sequence ID" value="BTMF_0001301501-mRNA-1"/>
    <property type="gene ID" value="BTMF_0001301501"/>
</dbReference>
<evidence type="ECO:0000313" key="4">
    <source>
        <dbReference type="WBParaSite" id="BTMF_0001301501-mRNA-1"/>
    </source>
</evidence>